<keyword evidence="1" id="KW-0812">Transmembrane</keyword>
<evidence type="ECO:0000313" key="3">
    <source>
        <dbReference type="Proteomes" id="UP000041254"/>
    </source>
</evidence>
<keyword evidence="3" id="KW-1185">Reference proteome</keyword>
<proteinExistence type="predicted"/>
<dbReference type="SUPFAM" id="SSF75169">
    <property type="entry name" value="DsrEFH-like"/>
    <property type="match status" value="1"/>
</dbReference>
<keyword evidence="1" id="KW-0472">Membrane</keyword>
<sequence>MTDIESGGKIRTTSEATDRGFAHGHHGMKLSSAAAIVALVVTAAVAVAALVVGAVALQKSVAQETATDGVMVHMTAGPEEQHRVLMALSMANRMANMGKDVIVFCDVDCPPLMAKSAEDFAVEAFEGNVTKDDLLGRLLAKGVPIHVCPGCLTKHGLSMEDVRDGVNEVDANEFFAFTDGRMLHFDY</sequence>
<dbReference type="Proteomes" id="UP000041254">
    <property type="component" value="Unassembled WGS sequence"/>
</dbReference>
<dbReference type="PhylomeDB" id="A0A0G4GBA1"/>
<protein>
    <submittedName>
        <fullName evidence="2">Uncharacterized protein</fullName>
    </submittedName>
</protein>
<dbReference type="EMBL" id="CDMY01000607">
    <property type="protein sequence ID" value="CEM25945.1"/>
    <property type="molecule type" value="Genomic_DNA"/>
</dbReference>
<keyword evidence="1" id="KW-1133">Transmembrane helix</keyword>
<dbReference type="AlphaFoldDB" id="A0A0G4GBA1"/>
<dbReference type="VEuPathDB" id="CryptoDB:Vbra_17286"/>
<reference evidence="2 3" key="1">
    <citation type="submission" date="2014-11" db="EMBL/GenBank/DDBJ databases">
        <authorList>
            <person name="Zhu J."/>
            <person name="Qi W."/>
            <person name="Song R."/>
        </authorList>
    </citation>
    <scope>NUCLEOTIDE SEQUENCE [LARGE SCALE GENOMIC DNA]</scope>
</reference>
<evidence type="ECO:0000313" key="2">
    <source>
        <dbReference type="EMBL" id="CEM25945.1"/>
    </source>
</evidence>
<gene>
    <name evidence="2" type="ORF">Vbra_17286</name>
</gene>
<accession>A0A0G4GBA1</accession>
<dbReference type="Gene3D" id="3.40.1260.10">
    <property type="entry name" value="DsrEFH-like"/>
    <property type="match status" value="1"/>
</dbReference>
<feature type="transmembrane region" description="Helical" evidence="1">
    <location>
        <begin position="33"/>
        <end position="57"/>
    </location>
</feature>
<evidence type="ECO:0000256" key="1">
    <source>
        <dbReference type="SAM" id="Phobius"/>
    </source>
</evidence>
<name>A0A0G4GBA1_VITBC</name>
<organism evidence="2 3">
    <name type="scientific">Vitrella brassicaformis (strain CCMP3155)</name>
    <dbReference type="NCBI Taxonomy" id="1169540"/>
    <lineage>
        <taxon>Eukaryota</taxon>
        <taxon>Sar</taxon>
        <taxon>Alveolata</taxon>
        <taxon>Colpodellida</taxon>
        <taxon>Vitrellaceae</taxon>
        <taxon>Vitrella</taxon>
    </lineage>
</organism>
<dbReference type="InterPro" id="IPR027396">
    <property type="entry name" value="DsrEFH-like"/>
</dbReference>
<dbReference type="InParanoid" id="A0A0G4GBA1"/>